<keyword evidence="1 5" id="KW-0808">Transferase</keyword>
<dbReference type="Pfam" id="PF00583">
    <property type="entry name" value="Acetyltransf_1"/>
    <property type="match status" value="1"/>
</dbReference>
<dbReference type="PANTHER" id="PTHR43420:SF44">
    <property type="entry name" value="ACETYLTRANSFERASE YPEA"/>
    <property type="match status" value="1"/>
</dbReference>
<dbReference type="Proteomes" id="UP000193207">
    <property type="component" value="Unassembled WGS sequence"/>
</dbReference>
<evidence type="ECO:0000259" key="4">
    <source>
        <dbReference type="PROSITE" id="PS51186"/>
    </source>
</evidence>
<feature type="compositionally biased region" description="Basic and acidic residues" evidence="3">
    <location>
        <begin position="150"/>
        <end position="160"/>
    </location>
</feature>
<evidence type="ECO:0000256" key="3">
    <source>
        <dbReference type="SAM" id="MobiDB-lite"/>
    </source>
</evidence>
<dbReference type="PROSITE" id="PS51186">
    <property type="entry name" value="GNAT"/>
    <property type="match status" value="1"/>
</dbReference>
<dbReference type="AlphaFoldDB" id="A0A1X6YXV1"/>
<gene>
    <name evidence="5" type="ORF">ROH8110_01750</name>
</gene>
<dbReference type="CDD" id="cd04301">
    <property type="entry name" value="NAT_SF"/>
    <property type="match status" value="1"/>
</dbReference>
<evidence type="ECO:0000256" key="1">
    <source>
        <dbReference type="ARBA" id="ARBA00022679"/>
    </source>
</evidence>
<evidence type="ECO:0000313" key="5">
    <source>
        <dbReference type="EMBL" id="SLN34844.1"/>
    </source>
</evidence>
<accession>A0A1X6YXV1</accession>
<dbReference type="InterPro" id="IPR016181">
    <property type="entry name" value="Acyl_CoA_acyltransferase"/>
</dbReference>
<reference evidence="5 6" key="1">
    <citation type="submission" date="2017-03" db="EMBL/GenBank/DDBJ databases">
        <authorList>
            <person name="Afonso C.L."/>
            <person name="Miller P.J."/>
            <person name="Scott M.A."/>
            <person name="Spackman E."/>
            <person name="Goraichik I."/>
            <person name="Dimitrov K.M."/>
            <person name="Suarez D.L."/>
            <person name="Swayne D.E."/>
        </authorList>
    </citation>
    <scope>NUCLEOTIDE SEQUENCE [LARGE SCALE GENOMIC DNA]</scope>
    <source>
        <strain evidence="5 6">CECT 8110</strain>
    </source>
</reference>
<protein>
    <submittedName>
        <fullName evidence="5">Ribosomal-protein-alanine N-acetyltransferase</fullName>
    </submittedName>
</protein>
<dbReference type="Gene3D" id="3.40.630.30">
    <property type="match status" value="1"/>
</dbReference>
<dbReference type="InterPro" id="IPR000182">
    <property type="entry name" value="GNAT_dom"/>
</dbReference>
<proteinExistence type="predicted"/>
<evidence type="ECO:0000256" key="2">
    <source>
        <dbReference type="ARBA" id="ARBA00023315"/>
    </source>
</evidence>
<feature type="region of interest" description="Disordered" evidence="3">
    <location>
        <begin position="139"/>
        <end position="160"/>
    </location>
</feature>
<dbReference type="PANTHER" id="PTHR43420">
    <property type="entry name" value="ACETYLTRANSFERASE"/>
    <property type="match status" value="1"/>
</dbReference>
<keyword evidence="2" id="KW-0012">Acyltransferase</keyword>
<dbReference type="EMBL" id="FWFU01000002">
    <property type="protein sequence ID" value="SLN34844.1"/>
    <property type="molecule type" value="Genomic_DNA"/>
</dbReference>
<dbReference type="SUPFAM" id="SSF55729">
    <property type="entry name" value="Acyl-CoA N-acyltransferases (Nat)"/>
    <property type="match status" value="1"/>
</dbReference>
<dbReference type="GO" id="GO:0016747">
    <property type="term" value="F:acyltransferase activity, transferring groups other than amino-acyl groups"/>
    <property type="evidence" value="ECO:0007669"/>
    <property type="project" value="InterPro"/>
</dbReference>
<dbReference type="OrthoDB" id="9804026at2"/>
<keyword evidence="6" id="KW-1185">Reference proteome</keyword>
<dbReference type="RefSeq" id="WP_085817366.1">
    <property type="nucleotide sequence ID" value="NZ_FWFU01000002.1"/>
</dbReference>
<sequence>MACTLTPATLASLHGRAFLGQGRGWSEAEFAGLLDSPHVFVTGDARAFALGRVIADEAELLTIATDPACSRQGLGRACLAAYETQAVARGARISFLEVAADNAAARALYETAGYQEAARRAEYYRRGAYSVDALILRRDLDPSSGPDRAITPERSRKSEG</sequence>
<evidence type="ECO:0000313" key="6">
    <source>
        <dbReference type="Proteomes" id="UP000193207"/>
    </source>
</evidence>
<organism evidence="5 6">
    <name type="scientific">Roseovarius halotolerans</name>
    <dbReference type="NCBI Taxonomy" id="505353"/>
    <lineage>
        <taxon>Bacteria</taxon>
        <taxon>Pseudomonadati</taxon>
        <taxon>Pseudomonadota</taxon>
        <taxon>Alphaproteobacteria</taxon>
        <taxon>Rhodobacterales</taxon>
        <taxon>Roseobacteraceae</taxon>
        <taxon>Roseovarius</taxon>
    </lineage>
</organism>
<feature type="domain" description="N-acetyltransferase" evidence="4">
    <location>
        <begin position="3"/>
        <end position="141"/>
    </location>
</feature>
<dbReference type="InterPro" id="IPR050680">
    <property type="entry name" value="YpeA/RimI_acetyltransf"/>
</dbReference>
<name>A0A1X6YXV1_9RHOB</name>